<reference evidence="1" key="1">
    <citation type="journal article" date="2015" name="PLoS Genet.">
        <title>Common Cell Shape Evolution of Two Nasopharyngeal Pathogens.</title>
        <authorList>
            <person name="Veyrier F.J."/>
            <person name="Biais N."/>
            <person name="Morales P."/>
            <person name="Belkacem N."/>
            <person name="Guilhen C."/>
            <person name="Ranjeva S."/>
            <person name="Sismeiro O."/>
            <person name="Pehau-Arnaudet G."/>
            <person name="Rocha E.P."/>
            <person name="Werts C."/>
            <person name="Taha M.K."/>
            <person name="Boneca I.G."/>
        </authorList>
    </citation>
    <scope>NUCLEOTIDE SEQUENCE [LARGE SCALE GENOMIC DNA]</scope>
    <source>
        <strain evidence="1">ATCC 29315</strain>
    </source>
</reference>
<organism evidence="1 2">
    <name type="scientific">Neisseria elongata subsp. glycolytica ATCC 29315</name>
    <dbReference type="NCBI Taxonomy" id="546263"/>
    <lineage>
        <taxon>Bacteria</taxon>
        <taxon>Pseudomonadati</taxon>
        <taxon>Pseudomonadota</taxon>
        <taxon>Betaproteobacteria</taxon>
        <taxon>Neisseriales</taxon>
        <taxon>Neisseriaceae</taxon>
        <taxon>Neisseria</taxon>
    </lineage>
</organism>
<accession>A0A0B5CG91</accession>
<gene>
    <name evidence="1" type="ORF">NELON_03420</name>
</gene>
<dbReference type="AlphaFoldDB" id="A0A0B5CG91"/>
<dbReference type="KEGG" id="nel:NELON_03420"/>
<evidence type="ECO:0000313" key="2">
    <source>
        <dbReference type="Proteomes" id="UP000031392"/>
    </source>
</evidence>
<name>A0A0B5CG91_NEIEG</name>
<dbReference type="HOGENOM" id="CLU_2789611_0_0_4"/>
<protein>
    <submittedName>
        <fullName evidence="1">Uncharacterized protein</fullName>
    </submittedName>
</protein>
<evidence type="ECO:0000313" key="1">
    <source>
        <dbReference type="EMBL" id="AJE18022.1"/>
    </source>
</evidence>
<dbReference type="Proteomes" id="UP000031392">
    <property type="component" value="Chromosome"/>
</dbReference>
<proteinExistence type="predicted"/>
<sequence length="68" mass="7326">MKDIDFSVAISTVDGIGLIHHFFTALPATLCTLRTLIVLNTARISVHCGLLLRGRNETLTAVSNATCQ</sequence>
<dbReference type="EMBL" id="CP007726">
    <property type="protein sequence ID" value="AJE18022.1"/>
    <property type="molecule type" value="Genomic_DNA"/>
</dbReference>
<keyword evidence="2" id="KW-1185">Reference proteome</keyword>